<dbReference type="AlphaFoldDB" id="S0EZ71"/>
<dbReference type="Gene3D" id="3.30.70.100">
    <property type="match status" value="1"/>
</dbReference>
<dbReference type="OrthoDB" id="9816070at2"/>
<dbReference type="PROSITE" id="PS51502">
    <property type="entry name" value="S_R_A_B_BARREL"/>
    <property type="match status" value="1"/>
</dbReference>
<sequence>MIEHLVLFRWKEGVSETTIEEVMRRLRALPQQIEGILELNCGRDFSGRSKGYTHALRVRFVNRQALENYGPHPAHQEVVQKLILPNTADILAFDFQVE</sequence>
<dbReference type="HOGENOM" id="CLU_080664_4_3_0"/>
<dbReference type="InterPro" id="IPR011008">
    <property type="entry name" value="Dimeric_a/b-barrel"/>
</dbReference>
<evidence type="ECO:0000259" key="2">
    <source>
        <dbReference type="PROSITE" id="PS51502"/>
    </source>
</evidence>
<keyword evidence="4" id="KW-1185">Reference proteome</keyword>
<name>S0EZ71_CHTCT</name>
<comment type="subunit">
    <text evidence="1">Homodimer.</text>
</comment>
<dbReference type="PANTHER" id="PTHR33178:SF10">
    <property type="entry name" value="STRESS-RESPONSE A_B BARREL DOMAIN-CONTAINING PROTEIN"/>
    <property type="match status" value="1"/>
</dbReference>
<dbReference type="InterPro" id="IPR044662">
    <property type="entry name" value="HS1/DABB1-like"/>
</dbReference>
<evidence type="ECO:0000313" key="3">
    <source>
        <dbReference type="EMBL" id="CCW35530.1"/>
    </source>
</evidence>
<gene>
    <name evidence="3" type="ORF">CCALI_01717</name>
</gene>
<protein>
    <submittedName>
        <fullName evidence="3">Stress responsive A/B Barrel Domain</fullName>
    </submittedName>
</protein>
<dbReference type="KEGG" id="ccz:CCALI_01717"/>
<dbReference type="SUPFAM" id="SSF54909">
    <property type="entry name" value="Dimeric alpha+beta barrel"/>
    <property type="match status" value="1"/>
</dbReference>
<organism evidence="3 4">
    <name type="scientific">Chthonomonas calidirosea (strain DSM 23976 / ICMP 18418 / T49)</name>
    <dbReference type="NCBI Taxonomy" id="1303518"/>
    <lineage>
        <taxon>Bacteria</taxon>
        <taxon>Bacillati</taxon>
        <taxon>Armatimonadota</taxon>
        <taxon>Chthonomonadia</taxon>
        <taxon>Chthonomonadales</taxon>
        <taxon>Chthonomonadaceae</taxon>
        <taxon>Chthonomonas</taxon>
    </lineage>
</organism>
<evidence type="ECO:0000256" key="1">
    <source>
        <dbReference type="ARBA" id="ARBA00011738"/>
    </source>
</evidence>
<proteinExistence type="predicted"/>
<dbReference type="RefSeq" id="WP_016483060.1">
    <property type="nucleotide sequence ID" value="NC_021487.1"/>
</dbReference>
<dbReference type="InParanoid" id="S0EZ71"/>
<dbReference type="SMART" id="SM00886">
    <property type="entry name" value="Dabb"/>
    <property type="match status" value="1"/>
</dbReference>
<dbReference type="eggNOG" id="COG2755">
    <property type="taxonomic scope" value="Bacteria"/>
</dbReference>
<dbReference type="STRING" id="454171.CP488_02375"/>
<accession>S0EZ71</accession>
<dbReference type="PATRIC" id="fig|1303518.3.peg.1771"/>
<evidence type="ECO:0000313" key="4">
    <source>
        <dbReference type="Proteomes" id="UP000014227"/>
    </source>
</evidence>
<reference evidence="4" key="1">
    <citation type="submission" date="2013-03" db="EMBL/GenBank/DDBJ databases">
        <title>Genome sequence of Chthonomonas calidirosea, the first sequenced genome from the Armatimonadetes phylum (formally candidate division OP10).</title>
        <authorList>
            <person name="Lee K.C.Y."/>
            <person name="Morgan X.C."/>
            <person name="Dunfield P.F."/>
            <person name="Tamas I."/>
            <person name="Houghton K.M."/>
            <person name="Vyssotski M."/>
            <person name="Ryan J.L.J."/>
            <person name="Lagutin K."/>
            <person name="McDonald I.R."/>
            <person name="Stott M.B."/>
        </authorList>
    </citation>
    <scope>NUCLEOTIDE SEQUENCE [LARGE SCALE GENOMIC DNA]</scope>
    <source>
        <strain evidence="4">DSM 23976 / ICMP 18418 / T49</strain>
    </source>
</reference>
<dbReference type="PANTHER" id="PTHR33178">
    <property type="match status" value="1"/>
</dbReference>
<feature type="domain" description="Stress-response A/B barrel" evidence="2">
    <location>
        <begin position="2"/>
        <end position="95"/>
    </location>
</feature>
<dbReference type="Pfam" id="PF07876">
    <property type="entry name" value="Dabb"/>
    <property type="match status" value="1"/>
</dbReference>
<dbReference type="InterPro" id="IPR013097">
    <property type="entry name" value="Dabb"/>
</dbReference>
<dbReference type="EMBL" id="HF951689">
    <property type="protein sequence ID" value="CCW35530.1"/>
    <property type="molecule type" value="Genomic_DNA"/>
</dbReference>
<dbReference type="Proteomes" id="UP000014227">
    <property type="component" value="Chromosome I"/>
</dbReference>